<feature type="region of interest" description="Disordered" evidence="1">
    <location>
        <begin position="214"/>
        <end position="247"/>
    </location>
</feature>
<dbReference type="PANTHER" id="PTHR47185">
    <property type="entry name" value="PX DOMAIN-CONTAINING PROTEIN YPR097W"/>
    <property type="match status" value="1"/>
</dbReference>
<feature type="domain" description="PX" evidence="2">
    <location>
        <begin position="1109"/>
        <end position="1436"/>
    </location>
</feature>
<accession>A0AAF0EKV8</accession>
<sequence length="1550" mass="172174">MRKAFQAMNLSRLRKSGPVDEPAPQPVPDAPTGATVPRGVPMSDRGSFSEYSGYDDSMMGTEQDDDVTGYDGTGYDDSTRSYDDETDFDDEETGYDDESVPYSEDNSMRRLGTGYHGQADSLSFDEPYDDESYDVEPSMYVDEPDEYASDYEEEVASDDTAHADHDGPRLVPTTVADRPAVVDGALADSMTAPKRGIVPGLRREQAEPPVLRAEPPVALQPEAPLAPPVDPPMGTTPTTIPAEPSRKGFFRRFSRFPRGKQAQNDAEPVDTASKRASVLASIAQRKDHAQGLRGDAEAALRGEEPPMTMAGNAPGSVPPTESGQRSVASSVVRAPSHLSSVETETESLASDPYAESGSIQDERSELVTELYEYDAQSASLATTRSPWKPASVTETSGRLAPSDADSLRRIVPAHAPATSDAGSAYTRDAATSTAPVRLRVENTERMPQLIDPFGGAALDDAPLQPPRPRSIEPSVLDGEGTSNHPASPLMPRTGPLSGQRLSDPSSLGRSAPRHKTTPSNGTSSDFASMHTASPQASPPAARERMPRSKPVQGDVPPVPPLPSSVSKTGSYTGRAPVITAVPVGSARPRSSRKPFDFRDLEHAAPGSRRPTHKVSRDPQRYLLTPSNAPTESDPDEESRRETRPPPKRSWLLRDISPEQTHYMLRELVSKELTWEWDRLFLLTSFDKPADPTTKRMSSDVDSRAGDFAEDVDGVTDDEAVFRRDVYDPAPTPVDLPLMRFLLRNAFGTFPLFVPPERTNKQGRAPSKAALARTFFFTAVMPLLRETQARSLSSSIERHGQSDGMPFMAQSVMSALGQLLHKWATRYITAVLRVGPGHPYYGAEPVYNVPLPWPNARLLPPEAFVSYRRPTERLRLGGMEVDIVAVREHAHHSRDFLLRIRRPNRMDEFVVRNDNDWDEFRAKLAQELGPFVHVRPLPRLPGRETRSSTSQDTSEPDSLSYDSGTSYDDGGTSPYDESSYDSESTVEAAGASRPPEGITAADILEPLYGSRARPVPPFEVDRRLLRSWLRDTLAIRSVGESNEVRAFLSIGCFHDRELDTDELLNIAERRRVDSRRIQEREKDAEMAGEHVLSIRRVAQRIWADCVDGDGFLKMYDAIKATPNFSDLPTSYQTMVSWGHLQAARFLYGIFVQGDQSRANLARVRDLVDMVPWRKLANAMRLPGLQAVREWQKQFLRNRFLQSLFEIVFDDNPAAMDETLRTLQQAIGSDTMIRKLRLYVESPEDMKRLVRQHADQADIPLVAAIVRGSDSPKLTKAEVERVMLATREYNAFLQTLPNAAKRRQNNSAGYQLILNLQRVLRVYSLHRDVTQIRGMMQDPAILDALTVFFEPLLEALVRVQRVDGVREDLLDLHTFLVRLLDLLESLRARVQDPARSINTLAAFLDRGAPAWYDFLHRWAQVDPVVFSTFAWLRHLAMTIGTGSEDLASLWELPAHVMERGSELPRLSEPLRRDVQNLLEAARRKRGRQMEIASRWAAGDTEADFSIQVLGDGAGHMRRDPFLPKEPAPAPKTPSLAGLLRSFREAVSSALTR</sequence>
<name>A0AAF0EKV8_9BASI</name>
<feature type="region of interest" description="Disordered" evidence="1">
    <location>
        <begin position="1"/>
        <end position="177"/>
    </location>
</feature>
<organism evidence="4 5">
    <name type="scientific">Malassezia nana</name>
    <dbReference type="NCBI Taxonomy" id="180528"/>
    <lineage>
        <taxon>Eukaryota</taxon>
        <taxon>Fungi</taxon>
        <taxon>Dikarya</taxon>
        <taxon>Basidiomycota</taxon>
        <taxon>Ustilaginomycotina</taxon>
        <taxon>Malasseziomycetes</taxon>
        <taxon>Malasseziales</taxon>
        <taxon>Malasseziaceae</taxon>
        <taxon>Malassezia</taxon>
    </lineage>
</organism>
<feature type="compositionally biased region" description="Polar residues" evidence="1">
    <location>
        <begin position="946"/>
        <end position="965"/>
    </location>
</feature>
<feature type="compositionally biased region" description="Polar residues" evidence="1">
    <location>
        <begin position="499"/>
        <end position="508"/>
    </location>
</feature>
<keyword evidence="5" id="KW-1185">Reference proteome</keyword>
<evidence type="ECO:0000259" key="2">
    <source>
        <dbReference type="Pfam" id="PF12825"/>
    </source>
</evidence>
<evidence type="ECO:0008006" key="6">
    <source>
        <dbReference type="Google" id="ProtNLM"/>
    </source>
</evidence>
<feature type="region of interest" description="Disordered" evidence="1">
    <location>
        <begin position="934"/>
        <end position="996"/>
    </location>
</feature>
<dbReference type="InterPro" id="IPR024554">
    <property type="entry name" value="LEC1-like_C"/>
</dbReference>
<dbReference type="Pfam" id="PF12825">
    <property type="entry name" value="DUF3818"/>
    <property type="match status" value="1"/>
</dbReference>
<feature type="domain" description="PX-associated" evidence="3">
    <location>
        <begin position="654"/>
        <end position="798"/>
    </location>
</feature>
<dbReference type="Proteomes" id="UP001213623">
    <property type="component" value="Chromosome 6"/>
</dbReference>
<dbReference type="EMBL" id="CP119897">
    <property type="protein sequence ID" value="WFD28272.1"/>
    <property type="molecule type" value="Genomic_DNA"/>
</dbReference>
<reference evidence="4" key="1">
    <citation type="submission" date="2023-03" db="EMBL/GenBank/DDBJ databases">
        <title>Mating type loci evolution in Malassezia.</title>
        <authorList>
            <person name="Coelho M.A."/>
        </authorList>
    </citation>
    <scope>NUCLEOTIDE SEQUENCE</scope>
    <source>
        <strain evidence="4">CBS 9557</strain>
    </source>
</reference>
<feature type="compositionally biased region" description="Basic and acidic residues" evidence="1">
    <location>
        <begin position="159"/>
        <end position="168"/>
    </location>
</feature>
<feature type="compositionally biased region" description="Acidic residues" evidence="1">
    <location>
        <begin position="142"/>
        <end position="157"/>
    </location>
</feature>
<protein>
    <recommendedName>
        <fullName evidence="6">DUF3818 domain-containing protein</fullName>
    </recommendedName>
</protein>
<evidence type="ECO:0000313" key="5">
    <source>
        <dbReference type="Proteomes" id="UP001213623"/>
    </source>
</evidence>
<dbReference type="InterPro" id="IPR024555">
    <property type="entry name" value="PX-associated"/>
</dbReference>
<feature type="region of interest" description="Disordered" evidence="1">
    <location>
        <begin position="377"/>
        <end position="650"/>
    </location>
</feature>
<feature type="compositionally biased region" description="Low complexity" evidence="1">
    <location>
        <begin position="971"/>
        <end position="984"/>
    </location>
</feature>
<feature type="compositionally biased region" description="Polar residues" evidence="1">
    <location>
        <begin position="517"/>
        <end position="535"/>
    </location>
</feature>
<evidence type="ECO:0000259" key="3">
    <source>
        <dbReference type="Pfam" id="PF12828"/>
    </source>
</evidence>
<gene>
    <name evidence="4" type="ORF">MNAN1_003280</name>
</gene>
<feature type="compositionally biased region" description="Basic and acidic residues" evidence="1">
    <location>
        <begin position="593"/>
        <end position="602"/>
    </location>
</feature>
<dbReference type="PANTHER" id="PTHR47185:SF1">
    <property type="entry name" value="PX DOMAIN-CONTAINING PROTEIN YPR097W"/>
    <property type="match status" value="1"/>
</dbReference>
<feature type="compositionally biased region" description="Acidic residues" evidence="1">
    <location>
        <begin position="84"/>
        <end position="99"/>
    </location>
</feature>
<feature type="compositionally biased region" description="Low complexity" evidence="1">
    <location>
        <begin position="325"/>
        <end position="334"/>
    </location>
</feature>
<feature type="compositionally biased region" description="Basic and acidic residues" evidence="1">
    <location>
        <begin position="284"/>
        <end position="304"/>
    </location>
</feature>
<dbReference type="InterPro" id="IPR047168">
    <property type="entry name" value="LEC1-like"/>
</dbReference>
<proteinExistence type="predicted"/>
<dbReference type="GO" id="GO:0035091">
    <property type="term" value="F:phosphatidylinositol binding"/>
    <property type="evidence" value="ECO:0007669"/>
    <property type="project" value="TreeGrafter"/>
</dbReference>
<evidence type="ECO:0000313" key="4">
    <source>
        <dbReference type="EMBL" id="WFD28272.1"/>
    </source>
</evidence>
<feature type="region of interest" description="Disordered" evidence="1">
    <location>
        <begin position="283"/>
        <end position="362"/>
    </location>
</feature>
<evidence type="ECO:0000256" key="1">
    <source>
        <dbReference type="SAM" id="MobiDB-lite"/>
    </source>
</evidence>
<feature type="compositionally biased region" description="Polar residues" evidence="1">
    <location>
        <begin position="337"/>
        <end position="348"/>
    </location>
</feature>
<dbReference type="Pfam" id="PF12828">
    <property type="entry name" value="PXB"/>
    <property type="match status" value="1"/>
</dbReference>